<dbReference type="SUPFAM" id="SSF49899">
    <property type="entry name" value="Concanavalin A-like lectins/glucanases"/>
    <property type="match status" value="1"/>
</dbReference>
<reference evidence="1" key="1">
    <citation type="journal article" date="2013" name="Environ. Microbiol.">
        <title>Seasonally variable intestinal metagenomes of the red palm weevil (Rhynchophorus ferrugineus).</title>
        <authorList>
            <person name="Jia S."/>
            <person name="Zhang X."/>
            <person name="Zhang G."/>
            <person name="Yin A."/>
            <person name="Zhang S."/>
            <person name="Li F."/>
            <person name="Wang L."/>
            <person name="Zhao D."/>
            <person name="Yun Q."/>
            <person name="Tala"/>
            <person name="Wang J."/>
            <person name="Sun G."/>
            <person name="Baabdullah M."/>
            <person name="Yu X."/>
            <person name="Hu S."/>
            <person name="Al-Mssallem I.S."/>
            <person name="Yu J."/>
        </authorList>
    </citation>
    <scope>NUCLEOTIDE SEQUENCE</scope>
</reference>
<name>A0A060BTT0_9GAMM</name>
<evidence type="ECO:0000313" key="1">
    <source>
        <dbReference type="EMBL" id="AIA83881.1"/>
    </source>
</evidence>
<accession>A0A060BTT0</accession>
<dbReference type="InterPro" id="IPR013320">
    <property type="entry name" value="ConA-like_dom_sf"/>
</dbReference>
<dbReference type="EMBL" id="KF116636">
    <property type="protein sequence ID" value="AIA83881.1"/>
    <property type="molecule type" value="Genomic_DNA"/>
</dbReference>
<organism evidence="1">
    <name type="scientific">uncultured Teredinibacter sp</name>
    <dbReference type="NCBI Taxonomy" id="1434395"/>
    <lineage>
        <taxon>Bacteria</taxon>
        <taxon>Pseudomonadati</taxon>
        <taxon>Pseudomonadota</taxon>
        <taxon>Gammaproteobacteria</taxon>
        <taxon>Cellvibrionales</taxon>
        <taxon>Cellvibrionaceae</taxon>
        <taxon>Teredinibacter</taxon>
        <taxon>environmental samples</taxon>
    </lineage>
</organism>
<protein>
    <submittedName>
        <fullName evidence="1">CAZy families GH16|CBM2|CBM13 protein</fullName>
    </submittedName>
</protein>
<proteinExistence type="predicted"/>
<sequence>MVWSDEFNTSDMVNTADWTYEQGYVRNQEIQYYTAARPENCKISNGYLIITGREEETLYNGEVQYTSASITTNKNTHGNMAVLEVRDKSS</sequence>
<feature type="non-terminal residue" evidence="1">
    <location>
        <position position="90"/>
    </location>
</feature>
<dbReference type="AlphaFoldDB" id="A0A060BTT0"/>
<dbReference type="Gene3D" id="2.60.120.200">
    <property type="match status" value="1"/>
</dbReference>